<proteinExistence type="predicted"/>
<evidence type="ECO:0000313" key="2">
    <source>
        <dbReference type="Proteomes" id="UP001145114"/>
    </source>
</evidence>
<dbReference type="Proteomes" id="UP001145114">
    <property type="component" value="Unassembled WGS sequence"/>
</dbReference>
<name>A0ACC1HT58_9FUNG</name>
<keyword evidence="2" id="KW-1185">Reference proteome</keyword>
<protein>
    <submittedName>
        <fullName evidence="1">Uncharacterized protein</fullName>
    </submittedName>
</protein>
<organism evidence="1 2">
    <name type="scientific">Spiromyces aspiralis</name>
    <dbReference type="NCBI Taxonomy" id="68401"/>
    <lineage>
        <taxon>Eukaryota</taxon>
        <taxon>Fungi</taxon>
        <taxon>Fungi incertae sedis</taxon>
        <taxon>Zoopagomycota</taxon>
        <taxon>Kickxellomycotina</taxon>
        <taxon>Kickxellomycetes</taxon>
        <taxon>Kickxellales</taxon>
        <taxon>Kickxellaceae</taxon>
        <taxon>Spiromyces</taxon>
    </lineage>
</organism>
<reference evidence="1" key="1">
    <citation type="submission" date="2022-06" db="EMBL/GenBank/DDBJ databases">
        <title>Phylogenomic reconstructions and comparative analyses of Kickxellomycotina fungi.</title>
        <authorList>
            <person name="Reynolds N.K."/>
            <person name="Stajich J.E."/>
            <person name="Barry K."/>
            <person name="Grigoriev I.V."/>
            <person name="Crous P."/>
            <person name="Smith M.E."/>
        </authorList>
    </citation>
    <scope>NUCLEOTIDE SEQUENCE</scope>
    <source>
        <strain evidence="1">RSA 2271</strain>
    </source>
</reference>
<accession>A0ACC1HT58</accession>
<evidence type="ECO:0000313" key="1">
    <source>
        <dbReference type="EMBL" id="KAJ1678948.1"/>
    </source>
</evidence>
<sequence>MVGYGMAKAAVHHLVRITIDTPANRSGMPDADFSAWTPPDHLCGKIYSWASEGLPFPNGGLVKFVTKDGNTEFVADLGDN</sequence>
<comment type="caution">
    <text evidence="1">The sequence shown here is derived from an EMBL/GenBank/DDBJ whole genome shotgun (WGS) entry which is preliminary data.</text>
</comment>
<dbReference type="EMBL" id="JAMZIH010000719">
    <property type="protein sequence ID" value="KAJ1678948.1"/>
    <property type="molecule type" value="Genomic_DNA"/>
</dbReference>
<gene>
    <name evidence="1" type="ORF">EV182_003030</name>
</gene>